<dbReference type="Proteomes" id="UP000464495">
    <property type="component" value="Chromosome"/>
</dbReference>
<dbReference type="EMBL" id="CP046620">
    <property type="protein sequence ID" value="QHQ36058.1"/>
    <property type="molecule type" value="Genomic_DNA"/>
</dbReference>
<keyword evidence="2" id="KW-0472">Membrane</keyword>
<evidence type="ECO:0000256" key="2">
    <source>
        <dbReference type="SAM" id="Phobius"/>
    </source>
</evidence>
<keyword evidence="1" id="KW-0997">Cell inner membrane</keyword>
<keyword evidence="1" id="KW-0813">Transport</keyword>
<comment type="subcellular location">
    <subcellularLocation>
        <location evidence="1">Cell inner membrane</location>
        <topology evidence="1">Multi-pass membrane protein</topology>
    </subcellularLocation>
</comment>
<protein>
    <submittedName>
        <fullName evidence="4">TRAP transporter fused permease subunit</fullName>
    </submittedName>
</protein>
<gene>
    <name evidence="4" type="ORF">GO499_13185</name>
</gene>
<feature type="transmembrane region" description="Helical" evidence="2">
    <location>
        <begin position="212"/>
        <end position="235"/>
    </location>
</feature>
<feature type="transmembrane region" description="Helical" evidence="2">
    <location>
        <begin position="397"/>
        <end position="421"/>
    </location>
</feature>
<dbReference type="RefSeq" id="WP_161862613.1">
    <property type="nucleotide sequence ID" value="NZ_CP046620.1"/>
</dbReference>
<feature type="transmembrane region" description="Helical" evidence="2">
    <location>
        <begin position="288"/>
        <end position="308"/>
    </location>
</feature>
<feature type="transmembrane region" description="Helical" evidence="2">
    <location>
        <begin position="173"/>
        <end position="191"/>
    </location>
</feature>
<dbReference type="PANTHER" id="PTHR43849">
    <property type="entry name" value="BLL3936 PROTEIN"/>
    <property type="match status" value="1"/>
</dbReference>
<feature type="transmembrane region" description="Helical" evidence="2">
    <location>
        <begin position="478"/>
        <end position="501"/>
    </location>
</feature>
<reference evidence="4 5" key="1">
    <citation type="submission" date="2019-12" db="EMBL/GenBank/DDBJ databases">
        <title>Complete genome sequence of Algicella marina strain 9Alg 56(T) isolated from the red alga Tichocarpus crinitus.</title>
        <authorList>
            <person name="Kim S.-G."/>
            <person name="Nedashkovskaya O.I."/>
        </authorList>
    </citation>
    <scope>NUCLEOTIDE SEQUENCE [LARGE SCALE GENOMIC DNA]</scope>
    <source>
        <strain evidence="4 5">9Alg 56</strain>
    </source>
</reference>
<evidence type="ECO:0000313" key="4">
    <source>
        <dbReference type="EMBL" id="QHQ36058.1"/>
    </source>
</evidence>
<dbReference type="KEGG" id="amaq:GO499_13185"/>
<accession>A0A6P1SZZ8</accession>
<dbReference type="PANTHER" id="PTHR43849:SF2">
    <property type="entry name" value="BLL3936 PROTEIN"/>
    <property type="match status" value="1"/>
</dbReference>
<keyword evidence="2" id="KW-1133">Transmembrane helix</keyword>
<organism evidence="4 5">
    <name type="scientific">Algicella marina</name>
    <dbReference type="NCBI Taxonomy" id="2683284"/>
    <lineage>
        <taxon>Bacteria</taxon>
        <taxon>Pseudomonadati</taxon>
        <taxon>Pseudomonadota</taxon>
        <taxon>Alphaproteobacteria</taxon>
        <taxon>Rhodobacterales</taxon>
        <taxon>Paracoccaceae</taxon>
        <taxon>Algicella</taxon>
    </lineage>
</organism>
<feature type="domain" description="TRAP C4-dicarboxylate transport system permease DctM subunit" evidence="3">
    <location>
        <begin position="110"/>
        <end position="538"/>
    </location>
</feature>
<dbReference type="InterPro" id="IPR011853">
    <property type="entry name" value="TRAP_DctM-Dct_fused"/>
</dbReference>
<keyword evidence="5" id="KW-1185">Reference proteome</keyword>
<name>A0A6P1SZZ8_9RHOB</name>
<feature type="transmembrane region" description="Helical" evidence="2">
    <location>
        <begin position="354"/>
        <end position="376"/>
    </location>
</feature>
<evidence type="ECO:0000313" key="5">
    <source>
        <dbReference type="Proteomes" id="UP000464495"/>
    </source>
</evidence>
<keyword evidence="2" id="KW-0812">Transmembrane</keyword>
<dbReference type="GO" id="GO:0005886">
    <property type="term" value="C:plasma membrane"/>
    <property type="evidence" value="ECO:0007669"/>
    <property type="project" value="UniProtKB-SubCell"/>
</dbReference>
<evidence type="ECO:0000259" key="3">
    <source>
        <dbReference type="Pfam" id="PF06808"/>
    </source>
</evidence>
<evidence type="ECO:0000256" key="1">
    <source>
        <dbReference type="RuleBase" id="RU369079"/>
    </source>
</evidence>
<feature type="transmembrane region" description="Helical" evidence="2">
    <location>
        <begin position="70"/>
        <end position="88"/>
    </location>
</feature>
<keyword evidence="1" id="KW-1003">Cell membrane</keyword>
<feature type="transmembrane region" description="Helical" evidence="2">
    <location>
        <begin position="536"/>
        <end position="556"/>
    </location>
</feature>
<feature type="transmembrane region" description="Helical" evidence="2">
    <location>
        <begin position="513"/>
        <end position="530"/>
    </location>
</feature>
<dbReference type="NCBIfam" id="TIGR02123">
    <property type="entry name" value="TRAP_fused"/>
    <property type="match status" value="1"/>
</dbReference>
<dbReference type="AlphaFoldDB" id="A0A6P1SZZ8"/>
<feature type="transmembrane region" description="Helical" evidence="2">
    <location>
        <begin position="123"/>
        <end position="141"/>
    </location>
</feature>
<dbReference type="Pfam" id="PF06808">
    <property type="entry name" value="DctM"/>
    <property type="match status" value="1"/>
</dbReference>
<sequence>MHAARQASYLVFLLAGAVVLLGPVARELDPTNVFARALSLEQFLALELHAGLIAFWCLRGSRGPTLTVPLLLAAAALASGAFMVPYFGSTDAVFLTPTPAVIGFGSVTILLVLMSAFSAAGQVLTLIVAGFLVLGFLGQFAQGWTGVPQTHLTSYITYLAYGSDGLFGRAVDIIVNVVLVFVIFGVFFDLAGGGRVVSNVALRLAGRSRASAIKACVLASGLLGTISGAAMSNVMTSGTFSLPSMRRIGVRNDTAAGIEAAASTCGQIMPPVLGAAAFFLADLVSVSYGTVVLASIGPAVACYFAFFRQADLVPLSAAAEEQGDLTAEAYRPIWLLYLLPPAVILLYLLHSSEFVSRAAIAGAGACLAVSLVVNGWRETVRGLQMRLPALIQSGMTLVVVAATVGLLLGVLYSTGLAIAGAVWVGKIAGSNLVLALALTAVSAFVLGMGVATVGVYIVAATLLAPGLIAGGLPPMAAHFFVLYCGILSMITPPVAFASLAASALAGSDFNRTSLAAMRFGWVLFAMPFLIALQPGILLVGSWSEIAVSFLTIYVFIHAVTSRVRAQRWLLAAVAAAAVCLEGSLAIALALSVIGCQVLLPRVLPQHSPAEENA</sequence>
<feature type="transmembrane region" description="Helical" evidence="2">
    <location>
        <begin position="94"/>
        <end position="116"/>
    </location>
</feature>
<dbReference type="InterPro" id="IPR010656">
    <property type="entry name" value="DctM"/>
</dbReference>
<comment type="function">
    <text evidence="1">Part of the tripartite ATP-independent periplasmic (TRAP) transport system.</text>
</comment>
<proteinExistence type="predicted"/>
<dbReference type="GO" id="GO:0022857">
    <property type="term" value="F:transmembrane transporter activity"/>
    <property type="evidence" value="ECO:0007669"/>
    <property type="project" value="UniProtKB-UniRule"/>
</dbReference>
<feature type="transmembrane region" description="Helical" evidence="2">
    <location>
        <begin position="42"/>
        <end position="58"/>
    </location>
</feature>
<feature type="transmembrane region" description="Helical" evidence="2">
    <location>
        <begin position="568"/>
        <end position="599"/>
    </location>
</feature>
<feature type="transmembrane region" description="Helical" evidence="2">
    <location>
        <begin position="329"/>
        <end position="348"/>
    </location>
</feature>
<feature type="transmembrane region" description="Helical" evidence="2">
    <location>
        <begin position="453"/>
        <end position="472"/>
    </location>
</feature>